<proteinExistence type="predicted"/>
<dbReference type="KEGG" id="ctes:O987_07660"/>
<dbReference type="SUPFAM" id="SSF56281">
    <property type="entry name" value="Metallo-hydrolase/oxidoreductase"/>
    <property type="match status" value="1"/>
</dbReference>
<dbReference type="PANTHER" id="PTHR23131:SF4">
    <property type="entry name" value="METALLO-BETA-LACTAMASE SUPERFAMILY POTEIN"/>
    <property type="match status" value="1"/>
</dbReference>
<dbReference type="AlphaFoldDB" id="A0A076PPR2"/>
<dbReference type="EMBL" id="CP006704">
    <property type="protein sequence ID" value="AIJ45680.1"/>
    <property type="molecule type" value="Genomic_DNA"/>
</dbReference>
<dbReference type="Proteomes" id="UP000028782">
    <property type="component" value="Chromosome"/>
</dbReference>
<dbReference type="Pfam" id="PF21221">
    <property type="entry name" value="B_lactamase-like_C"/>
    <property type="match status" value="1"/>
</dbReference>
<gene>
    <name evidence="2" type="ORF">O987_07660</name>
</gene>
<sequence>MASAVAQERVRAKPAEVLRYPFEPPPADGSHVEIVPGLLWLRMPMPMALDHINVYLLRDGDGWALVDTGLGIPATFELWEKIFAQKLAGQPLTRVICTHCHYDHAGAAWWLQQRFGVPLLMTYGEFMMLRSLMGPPPDPLPEAHREFYVRAGVSSEELDSMLTAMRKDPFMPRQPSHYQRIHPGELLQIGERQWRIVLGEGHSPEHACLYCEDEGILLAGDQVLPRITSNVMVSPIEPEGNPLKLWIDSLHRLGELPADTLVLPSHQGVFYGLHERLVQVHEHHAEQFALLTGHLGQVGCATAAELVPVLFPRLRSPVDRLMALGETIAHLNLLHQDGVLLRTAGEGKIAYFSLAEVRKP</sequence>
<evidence type="ECO:0000313" key="3">
    <source>
        <dbReference type="Proteomes" id="UP000028782"/>
    </source>
</evidence>
<name>A0A076PPR2_COMTE</name>
<dbReference type="InterPro" id="IPR001279">
    <property type="entry name" value="Metallo-B-lactamas"/>
</dbReference>
<evidence type="ECO:0000259" key="1">
    <source>
        <dbReference type="SMART" id="SM00849"/>
    </source>
</evidence>
<dbReference type="Gene3D" id="3.60.15.10">
    <property type="entry name" value="Ribonuclease Z/Hydroxyacylglutathione hydrolase-like"/>
    <property type="match status" value="1"/>
</dbReference>
<dbReference type="InterPro" id="IPR050662">
    <property type="entry name" value="Sec-metab_biosynth-thioest"/>
</dbReference>
<dbReference type="HOGENOM" id="CLU_048478_0_1_4"/>
<evidence type="ECO:0000313" key="2">
    <source>
        <dbReference type="EMBL" id="AIJ45680.1"/>
    </source>
</evidence>
<dbReference type="SMART" id="SM00849">
    <property type="entry name" value="Lactamase_B"/>
    <property type="match status" value="1"/>
</dbReference>
<feature type="domain" description="Metallo-beta-lactamase" evidence="1">
    <location>
        <begin position="51"/>
        <end position="266"/>
    </location>
</feature>
<reference evidence="2 3" key="1">
    <citation type="journal article" date="2014" name="Genome Announc.">
        <title>Complete Genome Sequence of Polychlorinated Biphenyl Degrader Comamonas testosteroni TK102 (NBRC 109938).</title>
        <authorList>
            <person name="Fukuda K."/>
            <person name="Hosoyama A."/>
            <person name="Tsuchikane K."/>
            <person name="Ohji S."/>
            <person name="Yamazoe A."/>
            <person name="Fujita N."/>
            <person name="Shintani M."/>
            <person name="Kimbara K."/>
        </authorList>
    </citation>
    <scope>NUCLEOTIDE SEQUENCE [LARGE SCALE GENOMIC DNA]</scope>
    <source>
        <strain evidence="2">TK102</strain>
    </source>
</reference>
<dbReference type="InterPro" id="IPR036866">
    <property type="entry name" value="RibonucZ/Hydroxyglut_hydro"/>
</dbReference>
<dbReference type="RefSeq" id="WP_003057325.1">
    <property type="nucleotide sequence ID" value="NZ_CP006704.1"/>
</dbReference>
<organism evidence="2 3">
    <name type="scientific">Comamonas testosteroni TK102</name>
    <dbReference type="NCBI Taxonomy" id="1392005"/>
    <lineage>
        <taxon>Bacteria</taxon>
        <taxon>Pseudomonadati</taxon>
        <taxon>Pseudomonadota</taxon>
        <taxon>Betaproteobacteria</taxon>
        <taxon>Burkholderiales</taxon>
        <taxon>Comamonadaceae</taxon>
        <taxon>Comamonas</taxon>
    </lineage>
</organism>
<dbReference type="Pfam" id="PF00753">
    <property type="entry name" value="Lactamase_B"/>
    <property type="match status" value="1"/>
</dbReference>
<dbReference type="Gene3D" id="1.10.10.10">
    <property type="entry name" value="Winged helix-like DNA-binding domain superfamily/Winged helix DNA-binding domain"/>
    <property type="match status" value="1"/>
</dbReference>
<dbReference type="InterPro" id="IPR048933">
    <property type="entry name" value="B_lactamase-like_C"/>
</dbReference>
<dbReference type="PANTHER" id="PTHR23131">
    <property type="entry name" value="ENDORIBONUCLEASE LACTB2"/>
    <property type="match status" value="1"/>
</dbReference>
<accession>A0A076PPR2</accession>
<protein>
    <submittedName>
        <fullName evidence="2">Beta-lactamase</fullName>
    </submittedName>
</protein>
<dbReference type="InterPro" id="IPR036388">
    <property type="entry name" value="WH-like_DNA-bd_sf"/>
</dbReference>